<reference evidence="2" key="1">
    <citation type="journal article" date="2021" name="PeerJ">
        <title>Extensive microbial diversity within the chicken gut microbiome revealed by metagenomics and culture.</title>
        <authorList>
            <person name="Gilroy R."/>
            <person name="Ravi A."/>
            <person name="Getino M."/>
            <person name="Pursley I."/>
            <person name="Horton D.L."/>
            <person name="Alikhan N.F."/>
            <person name="Baker D."/>
            <person name="Gharbi K."/>
            <person name="Hall N."/>
            <person name="Watson M."/>
            <person name="Adriaenssens E.M."/>
            <person name="Foster-Nyarko E."/>
            <person name="Jarju S."/>
            <person name="Secka A."/>
            <person name="Antonio M."/>
            <person name="Oren A."/>
            <person name="Chaudhuri R.R."/>
            <person name="La Ragione R."/>
            <person name="Hildebrand F."/>
            <person name="Pallen M.J."/>
        </authorList>
    </citation>
    <scope>NUCLEOTIDE SEQUENCE</scope>
    <source>
        <strain evidence="2">CHK124-7917</strain>
    </source>
</reference>
<feature type="transmembrane region" description="Helical" evidence="1">
    <location>
        <begin position="20"/>
        <end position="39"/>
    </location>
</feature>
<sequence length="273" mass="28472">MMALLRSDLHRILRSRWPWAVLGIVALATLGSAILTIWWPLEPGVVYDGLTGHAGALHLAGRGSSISLVSTIAPFVAAHLSCADSDAGFDRTLLSSLHGRAAYYAEKYLLAALLSGALLVAYLAFGGLGVLVTMRPVENVEPLWQVVAWAGEGWLISCVYALAVLLVGQLVRSRAIAFIAAFLLTSAAVEQGFFSFLLLVDSALGLGWAPALEAALAWMPYAVLVSVGNGAADMLAVDATGLSPAFRALAVCVPLCAVLAGAGTLATSRRDVS</sequence>
<evidence type="ECO:0000256" key="1">
    <source>
        <dbReference type="SAM" id="Phobius"/>
    </source>
</evidence>
<comment type="caution">
    <text evidence="2">The sequence shown here is derived from an EMBL/GenBank/DDBJ whole genome shotgun (WGS) entry which is preliminary data.</text>
</comment>
<feature type="transmembrane region" description="Helical" evidence="1">
    <location>
        <begin position="108"/>
        <end position="134"/>
    </location>
</feature>
<dbReference type="Proteomes" id="UP000697330">
    <property type="component" value="Unassembled WGS sequence"/>
</dbReference>
<organism evidence="2 3">
    <name type="scientific">Thermophilibacter provencensis</name>
    <dbReference type="NCBI Taxonomy" id="1852386"/>
    <lineage>
        <taxon>Bacteria</taxon>
        <taxon>Bacillati</taxon>
        <taxon>Actinomycetota</taxon>
        <taxon>Coriobacteriia</taxon>
        <taxon>Coriobacteriales</taxon>
        <taxon>Atopobiaceae</taxon>
        <taxon>Thermophilibacter</taxon>
    </lineage>
</organism>
<feature type="transmembrane region" description="Helical" evidence="1">
    <location>
        <begin position="59"/>
        <end position="82"/>
    </location>
</feature>
<dbReference type="EMBL" id="DYWQ01000073">
    <property type="protein sequence ID" value="HJF45084.1"/>
    <property type="molecule type" value="Genomic_DNA"/>
</dbReference>
<dbReference type="RefSeq" id="WP_274958958.1">
    <property type="nucleotide sequence ID" value="NZ_DYWQ01000073.1"/>
</dbReference>
<name>A0A921KL99_9ACTN</name>
<accession>A0A921KL99</accession>
<gene>
    <name evidence="2" type="ORF">K8U72_04780</name>
</gene>
<keyword evidence="1" id="KW-0812">Transmembrane</keyword>
<feature type="transmembrane region" description="Helical" evidence="1">
    <location>
        <begin position="218"/>
        <end position="236"/>
    </location>
</feature>
<evidence type="ECO:0000313" key="2">
    <source>
        <dbReference type="EMBL" id="HJF45084.1"/>
    </source>
</evidence>
<feature type="transmembrane region" description="Helical" evidence="1">
    <location>
        <begin position="248"/>
        <end position="267"/>
    </location>
</feature>
<keyword evidence="1" id="KW-1133">Transmembrane helix</keyword>
<protein>
    <submittedName>
        <fullName evidence="2">Uncharacterized protein</fullName>
    </submittedName>
</protein>
<feature type="transmembrane region" description="Helical" evidence="1">
    <location>
        <begin position="175"/>
        <end position="198"/>
    </location>
</feature>
<proteinExistence type="predicted"/>
<feature type="transmembrane region" description="Helical" evidence="1">
    <location>
        <begin position="146"/>
        <end position="168"/>
    </location>
</feature>
<keyword evidence="1" id="KW-0472">Membrane</keyword>
<reference evidence="2" key="2">
    <citation type="submission" date="2021-09" db="EMBL/GenBank/DDBJ databases">
        <authorList>
            <person name="Gilroy R."/>
        </authorList>
    </citation>
    <scope>NUCLEOTIDE SEQUENCE</scope>
    <source>
        <strain evidence="2">CHK124-7917</strain>
    </source>
</reference>
<dbReference type="AlphaFoldDB" id="A0A921KL99"/>
<evidence type="ECO:0000313" key="3">
    <source>
        <dbReference type="Proteomes" id="UP000697330"/>
    </source>
</evidence>